<sequence length="309" mass="34669">MSSDKDVSQEWSKLKPAPPPPPSPSNSHSNYQPSTAPSTLLPPSTVSSTTSSEHAVRAIREGLGWLPAEKLDQMDTQKLKRLVMKAIGEDSDDAETVRPPTVIDNSAWFVKHSGPLPVGWKAEYDTNQQAWYFYNGATTTWTDPRANTQFAQTDPATMRAYAEWYANTYALSYATMQFAQGGEGPVAKELKREKRRAREYKNIKTLIDEASRRIQEATDQDEKRQAEIDLARAQGMLDRLRADDEAKNYPSAFHNVRSPSVPLHGSMMMKGSSVPTPYGMPEQLFAWDMHMRSTMPTEALATVFPPQKR</sequence>
<dbReference type="Gene3D" id="2.20.70.10">
    <property type="match status" value="1"/>
</dbReference>
<dbReference type="Proteomes" id="UP000245771">
    <property type="component" value="Unassembled WGS sequence"/>
</dbReference>
<dbReference type="InParanoid" id="A0A316VJ51"/>
<evidence type="ECO:0000313" key="4">
    <source>
        <dbReference type="EMBL" id="PWN37088.1"/>
    </source>
</evidence>
<dbReference type="EMBL" id="KZ819602">
    <property type="protein sequence ID" value="PWN37088.1"/>
    <property type="molecule type" value="Genomic_DNA"/>
</dbReference>
<protein>
    <recommendedName>
        <fullName evidence="3">WW domain-containing protein</fullName>
    </recommendedName>
</protein>
<keyword evidence="1" id="KW-0175">Coiled coil</keyword>
<name>A0A316VJ51_9BASI</name>
<evidence type="ECO:0000313" key="5">
    <source>
        <dbReference type="Proteomes" id="UP000245771"/>
    </source>
</evidence>
<dbReference type="RefSeq" id="XP_025357390.1">
    <property type="nucleotide sequence ID" value="XM_025500668.1"/>
</dbReference>
<feature type="region of interest" description="Disordered" evidence="2">
    <location>
        <begin position="1"/>
        <end position="53"/>
    </location>
</feature>
<organism evidence="4 5">
    <name type="scientific">Meira miltonrushii</name>
    <dbReference type="NCBI Taxonomy" id="1280837"/>
    <lineage>
        <taxon>Eukaryota</taxon>
        <taxon>Fungi</taxon>
        <taxon>Dikarya</taxon>
        <taxon>Basidiomycota</taxon>
        <taxon>Ustilaginomycotina</taxon>
        <taxon>Exobasidiomycetes</taxon>
        <taxon>Exobasidiales</taxon>
        <taxon>Brachybasidiaceae</taxon>
        <taxon>Meira</taxon>
    </lineage>
</organism>
<accession>A0A316VJ51</accession>
<dbReference type="AlphaFoldDB" id="A0A316VJ51"/>
<keyword evidence="5" id="KW-1185">Reference proteome</keyword>
<feature type="compositionally biased region" description="Low complexity" evidence="2">
    <location>
        <begin position="25"/>
        <end position="52"/>
    </location>
</feature>
<gene>
    <name evidence="4" type="ORF">FA14DRAFT_176390</name>
</gene>
<dbReference type="InterPro" id="IPR036020">
    <property type="entry name" value="WW_dom_sf"/>
</dbReference>
<dbReference type="GeneID" id="37022449"/>
<dbReference type="SUPFAM" id="SSF51045">
    <property type="entry name" value="WW domain"/>
    <property type="match status" value="1"/>
</dbReference>
<evidence type="ECO:0000256" key="1">
    <source>
        <dbReference type="SAM" id="Coils"/>
    </source>
</evidence>
<dbReference type="PROSITE" id="PS50020">
    <property type="entry name" value="WW_DOMAIN_2"/>
    <property type="match status" value="1"/>
</dbReference>
<evidence type="ECO:0000256" key="2">
    <source>
        <dbReference type="SAM" id="MobiDB-lite"/>
    </source>
</evidence>
<dbReference type="InterPro" id="IPR001202">
    <property type="entry name" value="WW_dom"/>
</dbReference>
<feature type="domain" description="WW" evidence="3">
    <location>
        <begin position="114"/>
        <end position="146"/>
    </location>
</feature>
<reference evidence="4 5" key="1">
    <citation type="journal article" date="2018" name="Mol. Biol. Evol.">
        <title>Broad Genomic Sampling Reveals a Smut Pathogenic Ancestry of the Fungal Clade Ustilaginomycotina.</title>
        <authorList>
            <person name="Kijpornyongpan T."/>
            <person name="Mondo S.J."/>
            <person name="Barry K."/>
            <person name="Sandor L."/>
            <person name="Lee J."/>
            <person name="Lipzen A."/>
            <person name="Pangilinan J."/>
            <person name="LaButti K."/>
            <person name="Hainaut M."/>
            <person name="Henrissat B."/>
            <person name="Grigoriev I.V."/>
            <person name="Spatafora J.W."/>
            <person name="Aime M.C."/>
        </authorList>
    </citation>
    <scope>NUCLEOTIDE SEQUENCE [LARGE SCALE GENOMIC DNA]</scope>
    <source>
        <strain evidence="4 5">MCA 3882</strain>
    </source>
</reference>
<feature type="coiled-coil region" evidence="1">
    <location>
        <begin position="200"/>
        <end position="243"/>
    </location>
</feature>
<proteinExistence type="predicted"/>
<evidence type="ECO:0000259" key="3">
    <source>
        <dbReference type="PROSITE" id="PS50020"/>
    </source>
</evidence>